<keyword evidence="3" id="KW-1185">Reference proteome</keyword>
<dbReference type="Proteomes" id="UP000007391">
    <property type="component" value="Chromosome"/>
</dbReference>
<organism evidence="2 3">
    <name type="scientific">Fervidicoccus fontis (strain DSM 19380 / JCM 18336 / VKM B-2539 / Kam940)</name>
    <dbReference type="NCBI Taxonomy" id="1163730"/>
    <lineage>
        <taxon>Archaea</taxon>
        <taxon>Thermoproteota</taxon>
        <taxon>Thermoprotei</taxon>
        <taxon>Fervidicoccales</taxon>
        <taxon>Fervidicoccaceae</taxon>
        <taxon>Fervidicoccus</taxon>
    </lineage>
</organism>
<dbReference type="AlphaFoldDB" id="I0A2D9"/>
<evidence type="ECO:0000313" key="3">
    <source>
        <dbReference type="Proteomes" id="UP000007391"/>
    </source>
</evidence>
<dbReference type="KEGG" id="ffo:FFONT_1158"/>
<reference evidence="2 3" key="2">
    <citation type="journal article" date="2014" name="Extremophiles">
        <title>Analysis of the complete genome of Fervidococcus fontis confirms the distinct phylogenetic position of the order Fervidicoccales and suggests its environmental function.</title>
        <authorList>
            <person name="Lebedinsky A.V."/>
            <person name="Mardanov A.V."/>
            <person name="Kublanov I.V."/>
            <person name="Gumerov V.M."/>
            <person name="Beletsky A.V."/>
            <person name="Perevalova A.A."/>
            <person name="Bidzhieva S.Kh."/>
            <person name="Bonch-Osmolovskaya E.A."/>
            <person name="Skryabin K.G."/>
            <person name="Ravin N.V."/>
        </authorList>
    </citation>
    <scope>NUCLEOTIDE SEQUENCE [LARGE SCALE GENOMIC DNA]</scope>
    <source>
        <strain evidence="3">DSM 19380 / VKM B-2539 / Kam940</strain>
    </source>
</reference>
<dbReference type="HOGENOM" id="CLU_2504814_0_0_2"/>
<accession>I0A2D9</accession>
<dbReference type="InParanoid" id="I0A2D9"/>
<evidence type="ECO:0000256" key="1">
    <source>
        <dbReference type="SAM" id="Phobius"/>
    </source>
</evidence>
<dbReference type="EMBL" id="CP003423">
    <property type="protein sequence ID" value="AFH43146.1"/>
    <property type="molecule type" value="Genomic_DNA"/>
</dbReference>
<feature type="transmembrane region" description="Helical" evidence="1">
    <location>
        <begin position="50"/>
        <end position="69"/>
    </location>
</feature>
<name>I0A2D9_FERFK</name>
<sequence>MRKMGELCMLKIANSEEGISAEISLYDESTGKMVRREELGKEKNIRQISIKNSVLITSGIFGFTITLIVKDVTDIRLNNDILIIN</sequence>
<evidence type="ECO:0000313" key="2">
    <source>
        <dbReference type="EMBL" id="AFH43146.1"/>
    </source>
</evidence>
<keyword evidence="1" id="KW-0472">Membrane</keyword>
<keyword evidence="1" id="KW-1133">Transmembrane helix</keyword>
<proteinExistence type="predicted"/>
<dbReference type="STRING" id="1163730.FFONT_1158"/>
<reference evidence="3" key="1">
    <citation type="submission" date="2012-03" db="EMBL/GenBank/DDBJ databases">
        <title>Fervidicoccus fontis complete genome analysis confirms its distinct phylogenetic position and predicts its environmental function.</title>
        <authorList>
            <person name="Lebedinsky A.V."/>
            <person name="Mardanov A.V."/>
            <person name="Gumerov V.M."/>
            <person name="Beletsky A.V."/>
            <person name="Kublanov I.V."/>
            <person name="Perevalova A.A."/>
            <person name="Bonch-Osmolovskaya E.A."/>
            <person name="Ravin N.V."/>
            <person name="Skryabin K.G."/>
        </authorList>
    </citation>
    <scope>NUCLEOTIDE SEQUENCE [LARGE SCALE GENOMIC DNA]</scope>
    <source>
        <strain evidence="3">DSM 19380 / VKM B-2539 / Kam940</strain>
    </source>
</reference>
<protein>
    <submittedName>
        <fullName evidence="2">Uncharacterized protein</fullName>
    </submittedName>
</protein>
<keyword evidence="1" id="KW-0812">Transmembrane</keyword>
<gene>
    <name evidence="2" type="ordered locus">FFONT_1158</name>
</gene>